<gene>
    <name evidence="2" type="ORF">S01H4_32296</name>
</gene>
<feature type="domain" description="Spore protein YkvP/CgeB glycosyl transferase-like" evidence="1">
    <location>
        <begin position="16"/>
        <end position="96"/>
    </location>
</feature>
<reference evidence="2" key="1">
    <citation type="journal article" date="2014" name="Front. Microbiol.">
        <title>High frequency of phylogenetically diverse reductive dehalogenase-homologous genes in deep subseafloor sedimentary metagenomes.</title>
        <authorList>
            <person name="Kawai M."/>
            <person name="Futagami T."/>
            <person name="Toyoda A."/>
            <person name="Takaki Y."/>
            <person name="Nishi S."/>
            <person name="Hori S."/>
            <person name="Arai W."/>
            <person name="Tsubouchi T."/>
            <person name="Morono Y."/>
            <person name="Uchiyama I."/>
            <person name="Ito T."/>
            <person name="Fujiyama A."/>
            <person name="Inagaki F."/>
            <person name="Takami H."/>
        </authorList>
    </citation>
    <scope>NUCLEOTIDE SEQUENCE</scope>
    <source>
        <strain evidence="2">Expedition CK06-06</strain>
    </source>
</reference>
<dbReference type="AlphaFoldDB" id="X1AWJ5"/>
<evidence type="ECO:0000259" key="1">
    <source>
        <dbReference type="Pfam" id="PF13524"/>
    </source>
</evidence>
<proteinExistence type="predicted"/>
<dbReference type="InterPro" id="IPR055259">
    <property type="entry name" value="YkvP/CgeB_Glyco_trans-like"/>
</dbReference>
<accession>X1AWJ5</accession>
<evidence type="ECO:0000313" key="2">
    <source>
        <dbReference type="EMBL" id="GAG87130.1"/>
    </source>
</evidence>
<comment type="caution">
    <text evidence="2">The sequence shown here is derived from an EMBL/GenBank/DDBJ whole genome shotgun (WGS) entry which is preliminary data.</text>
</comment>
<sequence>MKDIDRIIWPEIKGWASTRFTEILGMGCFCLRTKPVHACLGEPQNCWGEVKRDLSDLTEKIGYYLANEEARNEIAKNGMNYYKDYLSPVARAKYLLNIARENQ</sequence>
<protein>
    <recommendedName>
        <fullName evidence="1">Spore protein YkvP/CgeB glycosyl transferase-like domain-containing protein</fullName>
    </recommendedName>
</protein>
<dbReference type="Pfam" id="PF13524">
    <property type="entry name" value="Glyco_trans_1_2"/>
    <property type="match status" value="1"/>
</dbReference>
<dbReference type="EMBL" id="BART01016863">
    <property type="protein sequence ID" value="GAG87130.1"/>
    <property type="molecule type" value="Genomic_DNA"/>
</dbReference>
<organism evidence="2">
    <name type="scientific">marine sediment metagenome</name>
    <dbReference type="NCBI Taxonomy" id="412755"/>
    <lineage>
        <taxon>unclassified sequences</taxon>
        <taxon>metagenomes</taxon>
        <taxon>ecological metagenomes</taxon>
    </lineage>
</organism>
<name>X1AWJ5_9ZZZZ</name>